<gene>
    <name evidence="10" type="ORF">BJZ21_002959</name>
</gene>
<feature type="transmembrane region" description="Helical" evidence="8">
    <location>
        <begin position="12"/>
        <end position="33"/>
    </location>
</feature>
<feature type="domain" description="General secretion pathway GspH" evidence="9">
    <location>
        <begin position="45"/>
        <end position="123"/>
    </location>
</feature>
<comment type="caution">
    <text evidence="10">The sequence shown here is derived from an EMBL/GenBank/DDBJ whole genome shotgun (WGS) entry which is preliminary data.</text>
</comment>
<evidence type="ECO:0000256" key="8">
    <source>
        <dbReference type="SAM" id="Phobius"/>
    </source>
</evidence>
<keyword evidence="6 8" id="KW-1133">Transmembrane helix</keyword>
<dbReference type="AlphaFoldDB" id="A0A7Y9JC50"/>
<dbReference type="EMBL" id="JACCBG010000001">
    <property type="protein sequence ID" value="NYD42876.1"/>
    <property type="molecule type" value="Genomic_DNA"/>
</dbReference>
<evidence type="ECO:0000313" key="11">
    <source>
        <dbReference type="Proteomes" id="UP000535511"/>
    </source>
</evidence>
<accession>A0A7Y9JC50</accession>
<evidence type="ECO:0000256" key="5">
    <source>
        <dbReference type="ARBA" id="ARBA00022692"/>
    </source>
</evidence>
<name>A0A7Y9JC50_9ACTN</name>
<keyword evidence="4" id="KW-0997">Cell inner membrane</keyword>
<reference evidence="10 11" key="1">
    <citation type="submission" date="2020-07" db="EMBL/GenBank/DDBJ databases">
        <title>Sequencing the genomes of 1000 actinobacteria strains.</title>
        <authorList>
            <person name="Klenk H.-P."/>
        </authorList>
    </citation>
    <scope>NUCLEOTIDE SEQUENCE [LARGE SCALE GENOMIC DNA]</scope>
    <source>
        <strain evidence="10 11">DSM 21350</strain>
    </source>
</reference>
<keyword evidence="5 8" id="KW-0812">Transmembrane</keyword>
<evidence type="ECO:0000256" key="3">
    <source>
        <dbReference type="ARBA" id="ARBA00022481"/>
    </source>
</evidence>
<dbReference type="GO" id="GO:0015628">
    <property type="term" value="P:protein secretion by the type II secretion system"/>
    <property type="evidence" value="ECO:0007669"/>
    <property type="project" value="InterPro"/>
</dbReference>
<evidence type="ECO:0000256" key="7">
    <source>
        <dbReference type="ARBA" id="ARBA00023136"/>
    </source>
</evidence>
<dbReference type="InterPro" id="IPR022346">
    <property type="entry name" value="T2SS_GspH"/>
</dbReference>
<dbReference type="InterPro" id="IPR045584">
    <property type="entry name" value="Pilin-like"/>
</dbReference>
<dbReference type="Proteomes" id="UP000535511">
    <property type="component" value="Unassembled WGS sequence"/>
</dbReference>
<dbReference type="NCBIfam" id="TIGR02532">
    <property type="entry name" value="IV_pilin_GFxxxE"/>
    <property type="match status" value="1"/>
</dbReference>
<dbReference type="RefSeq" id="WP_179665722.1">
    <property type="nucleotide sequence ID" value="NZ_JACCBG010000001.1"/>
</dbReference>
<dbReference type="SUPFAM" id="SSF54523">
    <property type="entry name" value="Pili subunits"/>
    <property type="match status" value="1"/>
</dbReference>
<evidence type="ECO:0000256" key="6">
    <source>
        <dbReference type="ARBA" id="ARBA00022989"/>
    </source>
</evidence>
<dbReference type="GO" id="GO:0015627">
    <property type="term" value="C:type II protein secretion system complex"/>
    <property type="evidence" value="ECO:0007669"/>
    <property type="project" value="InterPro"/>
</dbReference>
<dbReference type="PROSITE" id="PS00409">
    <property type="entry name" value="PROKAR_NTER_METHYL"/>
    <property type="match status" value="1"/>
</dbReference>
<keyword evidence="3" id="KW-0488">Methylation</keyword>
<evidence type="ECO:0000313" key="10">
    <source>
        <dbReference type="EMBL" id="NYD42876.1"/>
    </source>
</evidence>
<evidence type="ECO:0000259" key="9">
    <source>
        <dbReference type="Pfam" id="PF12019"/>
    </source>
</evidence>
<evidence type="ECO:0000256" key="4">
    <source>
        <dbReference type="ARBA" id="ARBA00022519"/>
    </source>
</evidence>
<keyword evidence="2" id="KW-1003">Cell membrane</keyword>
<protein>
    <submittedName>
        <fullName evidence="10">Type IV fimbrial biogenesis protein FimT</fullName>
    </submittedName>
</protein>
<dbReference type="GO" id="GO:0005886">
    <property type="term" value="C:plasma membrane"/>
    <property type="evidence" value="ECO:0007669"/>
    <property type="project" value="UniProtKB-SubCell"/>
</dbReference>
<dbReference type="Pfam" id="PF12019">
    <property type="entry name" value="GspH"/>
    <property type="match status" value="1"/>
</dbReference>
<dbReference type="Pfam" id="PF07963">
    <property type="entry name" value="N_methyl"/>
    <property type="match status" value="1"/>
</dbReference>
<sequence>MSPPVRDAGFTLIEVLVTIALMGAMMAIAVTGFSHYSGAHEQAGTARSLQSALRQAQQRAVTEGRAICVKFADGDWSVWRTTCDAATGLKLDGPTSTESTSVHLDPSHDSELIFTPRGTATWSSIGTDPVDDECGHVQAFKLWVTRDGSTKTYRLCVPALTGRVELNG</sequence>
<keyword evidence="7 8" id="KW-0472">Membrane</keyword>
<dbReference type="Gene3D" id="3.30.700.10">
    <property type="entry name" value="Glycoprotein, Type 4 Pilin"/>
    <property type="match status" value="1"/>
</dbReference>
<evidence type="ECO:0000256" key="1">
    <source>
        <dbReference type="ARBA" id="ARBA00004377"/>
    </source>
</evidence>
<keyword evidence="11" id="KW-1185">Reference proteome</keyword>
<organism evidence="10 11">
    <name type="scientific">Nocardioides panaciterrulae</name>
    <dbReference type="NCBI Taxonomy" id="661492"/>
    <lineage>
        <taxon>Bacteria</taxon>
        <taxon>Bacillati</taxon>
        <taxon>Actinomycetota</taxon>
        <taxon>Actinomycetes</taxon>
        <taxon>Propionibacteriales</taxon>
        <taxon>Nocardioidaceae</taxon>
        <taxon>Nocardioides</taxon>
    </lineage>
</organism>
<comment type="subcellular location">
    <subcellularLocation>
        <location evidence="1">Cell inner membrane</location>
        <topology evidence="1">Single-pass membrane protein</topology>
    </subcellularLocation>
</comment>
<proteinExistence type="predicted"/>
<dbReference type="InterPro" id="IPR012902">
    <property type="entry name" value="N_methyl_site"/>
</dbReference>
<evidence type="ECO:0000256" key="2">
    <source>
        <dbReference type="ARBA" id="ARBA00022475"/>
    </source>
</evidence>